<keyword evidence="9" id="KW-0229">DNA integration</keyword>
<keyword evidence="10" id="KW-0695">RNA-directed DNA polymerase</keyword>
<evidence type="ECO:0000256" key="9">
    <source>
        <dbReference type="ARBA" id="ARBA00022908"/>
    </source>
</evidence>
<evidence type="ECO:0000313" key="17">
    <source>
        <dbReference type="EMBL" id="MBW0528627.1"/>
    </source>
</evidence>
<evidence type="ECO:0000259" key="16">
    <source>
        <dbReference type="PROSITE" id="PS50994"/>
    </source>
</evidence>
<comment type="catalytic activity">
    <reaction evidence="14">
        <text>DNA(n) + a 2'-deoxyribonucleoside 5'-triphosphate = DNA(n+1) + diphosphate</text>
        <dbReference type="Rhea" id="RHEA:22508"/>
        <dbReference type="Rhea" id="RHEA-COMP:17339"/>
        <dbReference type="Rhea" id="RHEA-COMP:17340"/>
        <dbReference type="ChEBI" id="CHEBI:33019"/>
        <dbReference type="ChEBI" id="CHEBI:61560"/>
        <dbReference type="ChEBI" id="CHEBI:173112"/>
        <dbReference type="EC" id="2.7.7.7"/>
    </reaction>
</comment>
<dbReference type="InterPro" id="IPR012337">
    <property type="entry name" value="RNaseH-like_sf"/>
</dbReference>
<dbReference type="GO" id="GO:0004519">
    <property type="term" value="F:endonuclease activity"/>
    <property type="evidence" value="ECO:0007669"/>
    <property type="project" value="UniProtKB-KW"/>
</dbReference>
<dbReference type="GO" id="GO:0015074">
    <property type="term" value="P:DNA integration"/>
    <property type="evidence" value="ECO:0007669"/>
    <property type="project" value="UniProtKB-KW"/>
</dbReference>
<accession>A0A9Q3I668</accession>
<evidence type="ECO:0000256" key="13">
    <source>
        <dbReference type="ARBA" id="ARBA00048173"/>
    </source>
</evidence>
<evidence type="ECO:0000256" key="4">
    <source>
        <dbReference type="ARBA" id="ARBA00022723"/>
    </source>
</evidence>
<keyword evidence="2" id="KW-0548">Nucleotidyltransferase</keyword>
<dbReference type="GO" id="GO:0003723">
    <property type="term" value="F:RNA binding"/>
    <property type="evidence" value="ECO:0007669"/>
    <property type="project" value="UniProtKB-KW"/>
</dbReference>
<evidence type="ECO:0000256" key="3">
    <source>
        <dbReference type="ARBA" id="ARBA00022722"/>
    </source>
</evidence>
<dbReference type="SUPFAM" id="SSF53098">
    <property type="entry name" value="Ribonuclease H-like"/>
    <property type="match status" value="1"/>
</dbReference>
<dbReference type="GO" id="GO:0016787">
    <property type="term" value="F:hydrolase activity"/>
    <property type="evidence" value="ECO:0007669"/>
    <property type="project" value="UniProtKB-KW"/>
</dbReference>
<dbReference type="PANTHER" id="PTHR42648:SF11">
    <property type="entry name" value="TRANSPOSON TY4-P GAG-POL POLYPROTEIN"/>
    <property type="match status" value="1"/>
</dbReference>
<dbReference type="Proteomes" id="UP000765509">
    <property type="component" value="Unassembled WGS sequence"/>
</dbReference>
<proteinExistence type="predicted"/>
<dbReference type="GO" id="GO:0006310">
    <property type="term" value="P:DNA recombination"/>
    <property type="evidence" value="ECO:0007669"/>
    <property type="project" value="UniProtKB-KW"/>
</dbReference>
<feature type="region of interest" description="Disordered" evidence="15">
    <location>
        <begin position="221"/>
        <end position="244"/>
    </location>
</feature>
<protein>
    <recommendedName>
        <fullName evidence="16">Integrase catalytic domain-containing protein</fullName>
    </recommendedName>
</protein>
<evidence type="ECO:0000313" key="18">
    <source>
        <dbReference type="Proteomes" id="UP000765509"/>
    </source>
</evidence>
<keyword evidence="5" id="KW-0255">Endonuclease</keyword>
<comment type="catalytic activity">
    <reaction evidence="13">
        <text>DNA(n) + a 2'-deoxyribonucleoside 5'-triphosphate = DNA(n+1) + diphosphate</text>
        <dbReference type="Rhea" id="RHEA:22508"/>
        <dbReference type="Rhea" id="RHEA-COMP:17339"/>
        <dbReference type="Rhea" id="RHEA-COMP:17340"/>
        <dbReference type="ChEBI" id="CHEBI:33019"/>
        <dbReference type="ChEBI" id="CHEBI:61560"/>
        <dbReference type="ChEBI" id="CHEBI:173112"/>
        <dbReference type="EC" id="2.7.7.49"/>
    </reaction>
</comment>
<keyword evidence="7" id="KW-0460">Magnesium</keyword>
<sequence length="244" mass="27307">MGPFDQDPQGFQYLLTIHDHISAFSVVYPLKSISDAPAAVLDAIPHLTVQLETRPKALQTDKVREFTSGSFTAALAKLGIGFYPSLPYSPQENGEAKHLNQTLGDMARAMLTESSMPSRFWKFAYALACYLHNWCPNSSPHQVLYRWPPSIATLYPFGERAIVHVLAVQQSHKLYARGIECKLLKPLLASSGWLLWDLENNQMIHPASVVFPRFQTAQSTQGLPATHTQHDDTRQGPDRSFLCT</sequence>
<dbReference type="GO" id="GO:0005634">
    <property type="term" value="C:nucleus"/>
    <property type="evidence" value="ECO:0007669"/>
    <property type="project" value="UniProtKB-ARBA"/>
</dbReference>
<feature type="domain" description="Integrase catalytic" evidence="16">
    <location>
        <begin position="1"/>
        <end position="156"/>
    </location>
</feature>
<gene>
    <name evidence="17" type="ORF">O181_068342</name>
</gene>
<keyword evidence="18" id="KW-1185">Reference proteome</keyword>
<dbReference type="PANTHER" id="PTHR42648">
    <property type="entry name" value="TRANSPOSASE, PUTATIVE-RELATED"/>
    <property type="match status" value="1"/>
</dbReference>
<evidence type="ECO:0000256" key="6">
    <source>
        <dbReference type="ARBA" id="ARBA00022801"/>
    </source>
</evidence>
<evidence type="ECO:0000256" key="8">
    <source>
        <dbReference type="ARBA" id="ARBA00022884"/>
    </source>
</evidence>
<evidence type="ECO:0000256" key="2">
    <source>
        <dbReference type="ARBA" id="ARBA00022695"/>
    </source>
</evidence>
<dbReference type="GO" id="GO:0032196">
    <property type="term" value="P:transposition"/>
    <property type="evidence" value="ECO:0007669"/>
    <property type="project" value="UniProtKB-KW"/>
</dbReference>
<dbReference type="GO" id="GO:0003887">
    <property type="term" value="F:DNA-directed DNA polymerase activity"/>
    <property type="evidence" value="ECO:0007669"/>
    <property type="project" value="UniProtKB-KW"/>
</dbReference>
<name>A0A9Q3I668_9BASI</name>
<keyword evidence="12" id="KW-0233">DNA recombination</keyword>
<keyword evidence="3" id="KW-0540">Nuclease</keyword>
<dbReference type="GO" id="GO:0046872">
    <property type="term" value="F:metal ion binding"/>
    <property type="evidence" value="ECO:0007669"/>
    <property type="project" value="UniProtKB-KW"/>
</dbReference>
<evidence type="ECO:0000256" key="7">
    <source>
        <dbReference type="ARBA" id="ARBA00022842"/>
    </source>
</evidence>
<comment type="caution">
    <text evidence="17">The sequence shown here is derived from an EMBL/GenBank/DDBJ whole genome shotgun (WGS) entry which is preliminary data.</text>
</comment>
<keyword evidence="11" id="KW-0808">Transferase</keyword>
<evidence type="ECO:0000256" key="15">
    <source>
        <dbReference type="SAM" id="MobiDB-lite"/>
    </source>
</evidence>
<dbReference type="AlphaFoldDB" id="A0A9Q3I668"/>
<dbReference type="InterPro" id="IPR001584">
    <property type="entry name" value="Integrase_cat-core"/>
</dbReference>
<evidence type="ECO:0000256" key="5">
    <source>
        <dbReference type="ARBA" id="ARBA00022759"/>
    </source>
</evidence>
<keyword evidence="11" id="KW-0239">DNA-directed DNA polymerase</keyword>
<evidence type="ECO:0000256" key="14">
    <source>
        <dbReference type="ARBA" id="ARBA00049244"/>
    </source>
</evidence>
<dbReference type="InterPro" id="IPR039537">
    <property type="entry name" value="Retrotran_Ty1/copia-like"/>
</dbReference>
<dbReference type="GO" id="GO:0003964">
    <property type="term" value="F:RNA-directed DNA polymerase activity"/>
    <property type="evidence" value="ECO:0007669"/>
    <property type="project" value="UniProtKB-KW"/>
</dbReference>
<evidence type="ECO:0000256" key="10">
    <source>
        <dbReference type="ARBA" id="ARBA00022918"/>
    </source>
</evidence>
<evidence type="ECO:0000256" key="11">
    <source>
        <dbReference type="ARBA" id="ARBA00022932"/>
    </source>
</evidence>
<feature type="compositionally biased region" description="Basic and acidic residues" evidence="15">
    <location>
        <begin position="228"/>
        <end position="237"/>
    </location>
</feature>
<reference evidence="17" key="1">
    <citation type="submission" date="2021-03" db="EMBL/GenBank/DDBJ databases">
        <title>Draft genome sequence of rust myrtle Austropuccinia psidii MF-1, a brazilian biotype.</title>
        <authorList>
            <person name="Quecine M.C."/>
            <person name="Pachon D.M.R."/>
            <person name="Bonatelli M.L."/>
            <person name="Correr F.H."/>
            <person name="Franceschini L.M."/>
            <person name="Leite T.F."/>
            <person name="Margarido G.R.A."/>
            <person name="Almeida C.A."/>
            <person name="Ferrarezi J.A."/>
            <person name="Labate C.A."/>
        </authorList>
    </citation>
    <scope>NUCLEOTIDE SEQUENCE</scope>
    <source>
        <strain evidence="17">MF-1</strain>
    </source>
</reference>
<keyword evidence="6" id="KW-0378">Hydrolase</keyword>
<dbReference type="EMBL" id="AVOT02034509">
    <property type="protein sequence ID" value="MBW0528627.1"/>
    <property type="molecule type" value="Genomic_DNA"/>
</dbReference>
<dbReference type="PROSITE" id="PS50994">
    <property type="entry name" value="INTEGRASE"/>
    <property type="match status" value="1"/>
</dbReference>
<keyword evidence="1" id="KW-0815">Transposition</keyword>
<organism evidence="17 18">
    <name type="scientific">Austropuccinia psidii MF-1</name>
    <dbReference type="NCBI Taxonomy" id="1389203"/>
    <lineage>
        <taxon>Eukaryota</taxon>
        <taxon>Fungi</taxon>
        <taxon>Dikarya</taxon>
        <taxon>Basidiomycota</taxon>
        <taxon>Pucciniomycotina</taxon>
        <taxon>Pucciniomycetes</taxon>
        <taxon>Pucciniales</taxon>
        <taxon>Sphaerophragmiaceae</taxon>
        <taxon>Austropuccinia</taxon>
    </lineage>
</organism>
<keyword evidence="4" id="KW-0479">Metal-binding</keyword>
<evidence type="ECO:0000256" key="12">
    <source>
        <dbReference type="ARBA" id="ARBA00023172"/>
    </source>
</evidence>
<dbReference type="Gene3D" id="3.30.420.10">
    <property type="entry name" value="Ribonuclease H-like superfamily/Ribonuclease H"/>
    <property type="match status" value="1"/>
</dbReference>
<keyword evidence="8" id="KW-0694">RNA-binding</keyword>
<dbReference type="OrthoDB" id="2640446at2759"/>
<evidence type="ECO:0000256" key="1">
    <source>
        <dbReference type="ARBA" id="ARBA00022578"/>
    </source>
</evidence>
<dbReference type="InterPro" id="IPR036397">
    <property type="entry name" value="RNaseH_sf"/>
</dbReference>